<accession>A0A8H9LLI5</accession>
<dbReference type="Proteomes" id="UP000614239">
    <property type="component" value="Unassembled WGS sequence"/>
</dbReference>
<keyword evidence="3" id="KW-1185">Reference proteome</keyword>
<reference evidence="2" key="1">
    <citation type="journal article" date="2014" name="Int. J. Syst. Evol. Microbiol.">
        <title>Complete genome sequence of Corynebacterium casei LMG S-19264T (=DSM 44701T), isolated from a smear-ripened cheese.</title>
        <authorList>
            <consortium name="US DOE Joint Genome Institute (JGI-PGF)"/>
            <person name="Walter F."/>
            <person name="Albersmeier A."/>
            <person name="Kalinowski J."/>
            <person name="Ruckert C."/>
        </authorList>
    </citation>
    <scope>NUCLEOTIDE SEQUENCE</scope>
    <source>
        <strain evidence="2">CGMCC 4.7372</strain>
    </source>
</reference>
<gene>
    <name evidence="2" type="ORF">GCM10011612_11410</name>
</gene>
<feature type="region of interest" description="Disordered" evidence="1">
    <location>
        <begin position="39"/>
        <end position="72"/>
    </location>
</feature>
<comment type="caution">
    <text evidence="2">The sequence shown here is derived from an EMBL/GenBank/DDBJ whole genome shotgun (WGS) entry which is preliminary data.</text>
</comment>
<organism evidence="2 3">
    <name type="scientific">Actinomyces gaoshouyii</name>
    <dbReference type="NCBI Taxonomy" id="1960083"/>
    <lineage>
        <taxon>Bacteria</taxon>
        <taxon>Bacillati</taxon>
        <taxon>Actinomycetota</taxon>
        <taxon>Actinomycetes</taxon>
        <taxon>Actinomycetales</taxon>
        <taxon>Actinomycetaceae</taxon>
        <taxon>Actinomyces</taxon>
    </lineage>
</organism>
<protein>
    <submittedName>
        <fullName evidence="2">Uncharacterized protein</fullName>
    </submittedName>
</protein>
<sequence>MDAAVELGYGARALGPRGGPFLQLREKVLEACHGVRLVHAGAHPRTGLTGARGPQTGGWGSGPGSAVPGGPP</sequence>
<proteinExistence type="predicted"/>
<evidence type="ECO:0000313" key="2">
    <source>
        <dbReference type="EMBL" id="GGO97858.1"/>
    </source>
</evidence>
<reference evidence="2" key="2">
    <citation type="submission" date="2020-09" db="EMBL/GenBank/DDBJ databases">
        <authorList>
            <person name="Sun Q."/>
            <person name="Zhou Y."/>
        </authorList>
    </citation>
    <scope>NUCLEOTIDE SEQUENCE</scope>
    <source>
        <strain evidence="2">CGMCC 4.7372</strain>
    </source>
</reference>
<name>A0A8H9LLI5_9ACTO</name>
<dbReference type="AlphaFoldDB" id="A0A8H9LLI5"/>
<evidence type="ECO:0000256" key="1">
    <source>
        <dbReference type="SAM" id="MobiDB-lite"/>
    </source>
</evidence>
<dbReference type="EMBL" id="BMNJ01000003">
    <property type="protein sequence ID" value="GGO97858.1"/>
    <property type="molecule type" value="Genomic_DNA"/>
</dbReference>
<evidence type="ECO:0000313" key="3">
    <source>
        <dbReference type="Proteomes" id="UP000614239"/>
    </source>
</evidence>